<dbReference type="Gene3D" id="3.40.50.1950">
    <property type="entry name" value="Flavin prenyltransferase-like"/>
    <property type="match status" value="1"/>
</dbReference>
<feature type="compositionally biased region" description="Gly residues" evidence="3">
    <location>
        <begin position="300"/>
        <end position="313"/>
    </location>
</feature>
<evidence type="ECO:0000256" key="3">
    <source>
        <dbReference type="SAM" id="MobiDB-lite"/>
    </source>
</evidence>
<protein>
    <recommendedName>
        <fullName evidence="4">Flavoprotein domain-containing protein</fullName>
    </recommendedName>
</protein>
<dbReference type="InterPro" id="IPR036551">
    <property type="entry name" value="Flavin_trans-like"/>
</dbReference>
<comment type="caution">
    <text evidence="5">The sequence shown here is derived from an EMBL/GenBank/DDBJ whole genome shotgun (WGS) entry which is preliminary data.</text>
</comment>
<evidence type="ECO:0000256" key="2">
    <source>
        <dbReference type="ARBA" id="ARBA00038350"/>
    </source>
</evidence>
<feature type="compositionally biased region" description="Polar residues" evidence="3">
    <location>
        <begin position="1"/>
        <end position="13"/>
    </location>
</feature>
<comment type="similarity">
    <text evidence="2">Belongs to the HFCD (homooligomeric flavin containing Cys decarboxylase) superfamily.</text>
</comment>
<proteinExistence type="inferred from homology"/>
<dbReference type="GO" id="GO:0004633">
    <property type="term" value="F:phosphopantothenoylcysteine decarboxylase activity"/>
    <property type="evidence" value="ECO:0007669"/>
    <property type="project" value="TreeGrafter"/>
</dbReference>
<keyword evidence="6" id="KW-1185">Reference proteome</keyword>
<gene>
    <name evidence="5" type="ORF">EHS25_003243</name>
</gene>
<feature type="compositionally biased region" description="Basic and acidic residues" evidence="3">
    <location>
        <begin position="326"/>
        <end position="339"/>
    </location>
</feature>
<organism evidence="5 6">
    <name type="scientific">Saitozyma podzolica</name>
    <dbReference type="NCBI Taxonomy" id="1890683"/>
    <lineage>
        <taxon>Eukaryota</taxon>
        <taxon>Fungi</taxon>
        <taxon>Dikarya</taxon>
        <taxon>Basidiomycota</taxon>
        <taxon>Agaricomycotina</taxon>
        <taxon>Tremellomycetes</taxon>
        <taxon>Tremellales</taxon>
        <taxon>Trimorphomycetaceae</taxon>
        <taxon>Saitozyma</taxon>
    </lineage>
</organism>
<dbReference type="AlphaFoldDB" id="A0A427Y8I8"/>
<dbReference type="OrthoDB" id="1532798at2759"/>
<accession>A0A427Y8I8</accession>
<dbReference type="InterPro" id="IPR003382">
    <property type="entry name" value="Flavoprotein"/>
</dbReference>
<dbReference type="GO" id="GO:0010181">
    <property type="term" value="F:FMN binding"/>
    <property type="evidence" value="ECO:0007669"/>
    <property type="project" value="TreeGrafter"/>
</dbReference>
<sequence>MQSFNANANATPGPSQPRKPRTPFVSAEHRPERHDGRFRVVLITSGSVASVKMPDIVGALSRVNERLVSPLRMHRAKENQDQNISLQVVGTPSSLHFYSQESVDASVRASLGLHTVEDDVGVKVWVDADEWSDWKKVGDPILHIELRRWADLVVIAPCSADFLAKLAGGLCDNLALSILRALPPSTPTIICPAMNTHMYQHPFTADHLKTVQERLGYMVLGPQGTGKLACGDDGPGKMTDWREIVNVIEDFSAAFLQLQHERAPRLPSAPSRGAPTSSSSAPARSRTPPTPGRDVEMDGNGTGHGHGHGGGGAALPQRGLGPGPGPEHDTSMAGKVDTRGEIGRTVGGITLRADTPAGLPVGPAVGQSGPVSDNNFGARRPLESVLSSNGGDGSAWRMKFWMG</sequence>
<feature type="compositionally biased region" description="Low complexity" evidence="3">
    <location>
        <begin position="268"/>
        <end position="287"/>
    </location>
</feature>
<dbReference type="PANTHER" id="PTHR14359">
    <property type="entry name" value="HOMO-OLIGOMERIC FLAVIN CONTAINING CYS DECARBOXYLASE FAMILY"/>
    <property type="match status" value="1"/>
</dbReference>
<feature type="region of interest" description="Disordered" evidence="3">
    <location>
        <begin position="1"/>
        <end position="31"/>
    </location>
</feature>
<dbReference type="GO" id="GO:0015937">
    <property type="term" value="P:coenzyme A biosynthetic process"/>
    <property type="evidence" value="ECO:0007669"/>
    <property type="project" value="UniProtKB-KW"/>
</dbReference>
<evidence type="ECO:0000256" key="1">
    <source>
        <dbReference type="ARBA" id="ARBA00022993"/>
    </source>
</evidence>
<keyword evidence="1" id="KW-0173">Coenzyme A biosynthesis</keyword>
<dbReference type="Pfam" id="PF02441">
    <property type="entry name" value="Flavoprotein"/>
    <property type="match status" value="1"/>
</dbReference>
<dbReference type="SUPFAM" id="SSF52507">
    <property type="entry name" value="Homo-oligomeric flavin-containing Cys decarboxylases, HFCD"/>
    <property type="match status" value="1"/>
</dbReference>
<evidence type="ECO:0000313" key="6">
    <source>
        <dbReference type="Proteomes" id="UP000279259"/>
    </source>
</evidence>
<dbReference type="PANTHER" id="PTHR14359:SF6">
    <property type="entry name" value="PHOSPHOPANTOTHENOYLCYSTEINE DECARBOXYLASE"/>
    <property type="match status" value="1"/>
</dbReference>
<name>A0A427Y8I8_9TREE</name>
<reference evidence="5 6" key="1">
    <citation type="submission" date="2018-11" db="EMBL/GenBank/DDBJ databases">
        <title>Genome sequence of Saitozyma podzolica DSM 27192.</title>
        <authorList>
            <person name="Aliyu H."/>
            <person name="Gorte O."/>
            <person name="Ochsenreither K."/>
        </authorList>
    </citation>
    <scope>NUCLEOTIDE SEQUENCE [LARGE SCALE GENOMIC DNA]</scope>
    <source>
        <strain evidence="5 6">DSM 27192</strain>
    </source>
</reference>
<evidence type="ECO:0000259" key="4">
    <source>
        <dbReference type="Pfam" id="PF02441"/>
    </source>
</evidence>
<dbReference type="GO" id="GO:0071513">
    <property type="term" value="C:phosphopantothenoylcysteine decarboxylase complex"/>
    <property type="evidence" value="ECO:0007669"/>
    <property type="project" value="TreeGrafter"/>
</dbReference>
<dbReference type="Proteomes" id="UP000279259">
    <property type="component" value="Unassembled WGS sequence"/>
</dbReference>
<dbReference type="STRING" id="1890683.A0A427Y8I8"/>
<dbReference type="EMBL" id="RSCD01000017">
    <property type="protein sequence ID" value="RSH87334.1"/>
    <property type="molecule type" value="Genomic_DNA"/>
</dbReference>
<feature type="domain" description="Flavoprotein" evidence="4">
    <location>
        <begin position="39"/>
        <end position="250"/>
    </location>
</feature>
<evidence type="ECO:0000313" key="5">
    <source>
        <dbReference type="EMBL" id="RSH87334.1"/>
    </source>
</evidence>
<feature type="region of interest" description="Disordered" evidence="3">
    <location>
        <begin position="263"/>
        <end position="339"/>
    </location>
</feature>